<keyword evidence="2" id="KW-0547">Nucleotide-binding</keyword>
<evidence type="ECO:0000256" key="1">
    <source>
        <dbReference type="ARBA" id="ARBA00022679"/>
    </source>
</evidence>
<dbReference type="GO" id="GO:0005524">
    <property type="term" value="F:ATP binding"/>
    <property type="evidence" value="ECO:0007669"/>
    <property type="project" value="UniProtKB-KW"/>
</dbReference>
<feature type="compositionally biased region" description="Polar residues" evidence="5">
    <location>
        <begin position="123"/>
        <end position="139"/>
    </location>
</feature>
<name>R7W171_AEGTA</name>
<evidence type="ECO:0000256" key="3">
    <source>
        <dbReference type="ARBA" id="ARBA00022777"/>
    </source>
</evidence>
<reference evidence="6" key="1">
    <citation type="submission" date="2015-06" db="UniProtKB">
        <authorList>
            <consortium name="EnsemblPlants"/>
        </authorList>
    </citation>
    <scope>IDENTIFICATION</scope>
</reference>
<dbReference type="InterPro" id="IPR011009">
    <property type="entry name" value="Kinase-like_dom_sf"/>
</dbReference>
<dbReference type="InterPro" id="IPR000719">
    <property type="entry name" value="Prot_kinase_dom"/>
</dbReference>
<evidence type="ECO:0000256" key="2">
    <source>
        <dbReference type="ARBA" id="ARBA00022741"/>
    </source>
</evidence>
<keyword evidence="3" id="KW-0418">Kinase</keyword>
<sequence length="155" mass="16692">MNIAGTRSYNDPACFETGKTCGQSDVYGLGVMLLKIVCGEKPTTQANGKNNLIEKVLKCQANNTILGADDKGLRGQFDGELKSVLEIGLMCVNPDRQRRPHIKRVRGFLMQLLFLVSTSNPTIPSGVNGRGPSSSNTYPAHSPADEEADDSPLLV</sequence>
<dbReference type="PROSITE" id="PS50011">
    <property type="entry name" value="PROTEIN_KINASE_DOM"/>
    <property type="match status" value="1"/>
</dbReference>
<evidence type="ECO:0000256" key="4">
    <source>
        <dbReference type="ARBA" id="ARBA00022840"/>
    </source>
</evidence>
<dbReference type="EnsemblPlants" id="EMT03293">
    <property type="protein sequence ID" value="EMT03293"/>
    <property type="gene ID" value="F775_04700"/>
</dbReference>
<feature type="region of interest" description="Disordered" evidence="5">
    <location>
        <begin position="123"/>
        <end position="155"/>
    </location>
</feature>
<organism evidence="6">
    <name type="scientific">Aegilops tauschii</name>
    <name type="common">Tausch's goatgrass</name>
    <name type="synonym">Aegilops squarrosa</name>
    <dbReference type="NCBI Taxonomy" id="37682"/>
    <lineage>
        <taxon>Eukaryota</taxon>
        <taxon>Viridiplantae</taxon>
        <taxon>Streptophyta</taxon>
        <taxon>Embryophyta</taxon>
        <taxon>Tracheophyta</taxon>
        <taxon>Spermatophyta</taxon>
        <taxon>Magnoliopsida</taxon>
        <taxon>Liliopsida</taxon>
        <taxon>Poales</taxon>
        <taxon>Poaceae</taxon>
        <taxon>BOP clade</taxon>
        <taxon>Pooideae</taxon>
        <taxon>Triticodae</taxon>
        <taxon>Triticeae</taxon>
        <taxon>Triticinae</taxon>
        <taxon>Aegilops</taxon>
    </lineage>
</organism>
<evidence type="ECO:0000313" key="6">
    <source>
        <dbReference type="EnsemblPlants" id="EMT03293"/>
    </source>
</evidence>
<proteinExistence type="predicted"/>
<keyword evidence="4" id="KW-0067">ATP-binding</keyword>
<feature type="compositionally biased region" description="Acidic residues" evidence="5">
    <location>
        <begin position="145"/>
        <end position="155"/>
    </location>
</feature>
<dbReference type="GO" id="GO:0004672">
    <property type="term" value="F:protein kinase activity"/>
    <property type="evidence" value="ECO:0007669"/>
    <property type="project" value="InterPro"/>
</dbReference>
<keyword evidence="1" id="KW-0808">Transferase</keyword>
<dbReference type="SUPFAM" id="SSF56112">
    <property type="entry name" value="Protein kinase-like (PK-like)"/>
    <property type="match status" value="1"/>
</dbReference>
<dbReference type="Gene3D" id="1.10.510.10">
    <property type="entry name" value="Transferase(Phosphotransferase) domain 1"/>
    <property type="match status" value="1"/>
</dbReference>
<dbReference type="AlphaFoldDB" id="R7W171"/>
<accession>R7W171</accession>
<evidence type="ECO:0000256" key="5">
    <source>
        <dbReference type="SAM" id="MobiDB-lite"/>
    </source>
</evidence>
<protein>
    <submittedName>
        <fullName evidence="6">Lectin-domain containing receptor kinase A4.1</fullName>
    </submittedName>
</protein>
<dbReference type="InterPro" id="IPR052059">
    <property type="entry name" value="CR_Ser/Thr_kinase"/>
</dbReference>
<dbReference type="PANTHER" id="PTHR47973">
    <property type="entry name" value="CYSTEINE-RICH RECEPTOR-LIKE PROTEIN KINASE 3"/>
    <property type="match status" value="1"/>
</dbReference>